<comment type="caution">
    <text evidence="2">The sequence shown here is derived from an EMBL/GenBank/DDBJ whole genome shotgun (WGS) entry which is preliminary data.</text>
</comment>
<accession>A0ABV5RU72</accession>
<dbReference type="RefSeq" id="WP_345002492.1">
    <property type="nucleotide sequence ID" value="NZ_BAAAXV010000011.1"/>
</dbReference>
<gene>
    <name evidence="2" type="ORF">ACFFSA_07730</name>
</gene>
<dbReference type="EMBL" id="JBHMBW010000004">
    <property type="protein sequence ID" value="MFB9622969.1"/>
    <property type="molecule type" value="Genomic_DNA"/>
</dbReference>
<evidence type="ECO:0000256" key="1">
    <source>
        <dbReference type="SAM" id="MobiDB-lite"/>
    </source>
</evidence>
<feature type="compositionally biased region" description="Basic and acidic residues" evidence="1">
    <location>
        <begin position="118"/>
        <end position="127"/>
    </location>
</feature>
<feature type="region of interest" description="Disordered" evidence="1">
    <location>
        <begin position="103"/>
        <end position="127"/>
    </location>
</feature>
<evidence type="ECO:0000313" key="2">
    <source>
        <dbReference type="EMBL" id="MFB9622969.1"/>
    </source>
</evidence>
<keyword evidence="3" id="KW-1185">Reference proteome</keyword>
<organism evidence="2 3">
    <name type="scientific">Nonomuraea helvata</name>
    <dbReference type="NCBI Taxonomy" id="37484"/>
    <lineage>
        <taxon>Bacteria</taxon>
        <taxon>Bacillati</taxon>
        <taxon>Actinomycetota</taxon>
        <taxon>Actinomycetes</taxon>
        <taxon>Streptosporangiales</taxon>
        <taxon>Streptosporangiaceae</taxon>
        <taxon>Nonomuraea</taxon>
    </lineage>
</organism>
<protein>
    <submittedName>
        <fullName evidence="2">Uncharacterized protein</fullName>
    </submittedName>
</protein>
<dbReference type="Proteomes" id="UP001589532">
    <property type="component" value="Unassembled WGS sequence"/>
</dbReference>
<reference evidence="2 3" key="1">
    <citation type="submission" date="2024-09" db="EMBL/GenBank/DDBJ databases">
        <authorList>
            <person name="Sun Q."/>
            <person name="Mori K."/>
        </authorList>
    </citation>
    <scope>NUCLEOTIDE SEQUENCE [LARGE SCALE GENOMIC DNA]</scope>
    <source>
        <strain evidence="2 3">JCM 3143</strain>
    </source>
</reference>
<proteinExistence type="predicted"/>
<evidence type="ECO:0000313" key="3">
    <source>
        <dbReference type="Proteomes" id="UP001589532"/>
    </source>
</evidence>
<name>A0ABV5RU72_9ACTN</name>
<sequence>MKSSSRRLASCSSRRVSIACGTEPDGLDPRYTVQYAAAEALARKPDTRPGISIEMTANLLFGRPRARAEARPSMVLATISSRRGSAGTGSMPVIARPSIVPTSIPCSITRRPPTFAQDRPEGDQVQD</sequence>